<evidence type="ECO:0000313" key="1">
    <source>
        <dbReference type="EMBL" id="MFL0195234.1"/>
    </source>
</evidence>
<accession>A0ABW8SJ63</accession>
<keyword evidence="2" id="KW-1185">Reference proteome</keyword>
<sequence>MKSNINSEYYMEAENKYLKLRQILKKCREENRRTFEDISNSCRFNQEELENIEKGIDKDITHFLIYAKALGISINLSYKENYKLR</sequence>
<protein>
    <recommendedName>
        <fullName evidence="3">HTH cro/C1-type domain-containing protein</fullName>
    </recommendedName>
</protein>
<evidence type="ECO:0008006" key="3">
    <source>
        <dbReference type="Google" id="ProtNLM"/>
    </source>
</evidence>
<reference evidence="1 2" key="1">
    <citation type="submission" date="2024-11" db="EMBL/GenBank/DDBJ databases">
        <authorList>
            <person name="Heng Y.C."/>
            <person name="Lim A.C.H."/>
            <person name="Lee J.K.Y."/>
            <person name="Kittelmann S."/>
        </authorList>
    </citation>
    <scope>NUCLEOTIDE SEQUENCE [LARGE SCALE GENOMIC DNA]</scope>
    <source>
        <strain evidence="1 2">WILCCON 0269</strain>
    </source>
</reference>
<comment type="caution">
    <text evidence="1">The sequence shown here is derived from an EMBL/GenBank/DDBJ whole genome shotgun (WGS) entry which is preliminary data.</text>
</comment>
<name>A0ABW8SJ63_9CLOT</name>
<gene>
    <name evidence="1" type="ORF">ACJDU8_06590</name>
</gene>
<organism evidence="1 2">
    <name type="scientific">Candidatus Clostridium eludens</name>
    <dbReference type="NCBI Taxonomy" id="3381663"/>
    <lineage>
        <taxon>Bacteria</taxon>
        <taxon>Bacillati</taxon>
        <taxon>Bacillota</taxon>
        <taxon>Clostridia</taxon>
        <taxon>Eubacteriales</taxon>
        <taxon>Clostridiaceae</taxon>
        <taxon>Clostridium</taxon>
    </lineage>
</organism>
<proteinExistence type="predicted"/>
<dbReference type="Proteomes" id="UP001623660">
    <property type="component" value="Unassembled WGS sequence"/>
</dbReference>
<dbReference type="RefSeq" id="WP_406791357.1">
    <property type="nucleotide sequence ID" value="NZ_JBJHZX010000007.1"/>
</dbReference>
<dbReference type="Gene3D" id="1.10.260.40">
    <property type="entry name" value="lambda repressor-like DNA-binding domains"/>
    <property type="match status" value="1"/>
</dbReference>
<dbReference type="EMBL" id="JBJHZX010000007">
    <property type="protein sequence ID" value="MFL0195234.1"/>
    <property type="molecule type" value="Genomic_DNA"/>
</dbReference>
<evidence type="ECO:0000313" key="2">
    <source>
        <dbReference type="Proteomes" id="UP001623660"/>
    </source>
</evidence>
<dbReference type="SUPFAM" id="SSF47413">
    <property type="entry name" value="lambda repressor-like DNA-binding domains"/>
    <property type="match status" value="1"/>
</dbReference>
<dbReference type="InterPro" id="IPR010982">
    <property type="entry name" value="Lambda_DNA-bd_dom_sf"/>
</dbReference>